<sequence>MRYLYGAILFFTTLPAVMTFPAQAAGGHGAFSVGYAQVHPGGVPVLSGTGARTGDLKGINVKYRYEFTDHLGGIASLSYASAKKSRTTMTGDKAFHYESLRGRYVSLMAGPVWQVSEQLSLYGMAGMAHTRWSDSVQDFRRDEVTPGDVRVTTTASDGHSARHLTLAWGAGLQFNPADTVAVDLAYEVAGHGDWRTDAFIVGIGYRF</sequence>
<protein>
    <submittedName>
        <fullName evidence="6">Ail/Lom family outer membrane beta-barrel protein</fullName>
    </submittedName>
</protein>
<evidence type="ECO:0000256" key="5">
    <source>
        <dbReference type="ARBA" id="ARBA00023136"/>
    </source>
</evidence>
<keyword evidence="3" id="KW-0812">Transmembrane</keyword>
<organism evidence="6 7">
    <name type="scientific">Escherichia coli</name>
    <dbReference type="NCBI Taxonomy" id="562"/>
    <lineage>
        <taxon>Bacteria</taxon>
        <taxon>Pseudomonadati</taxon>
        <taxon>Pseudomonadota</taxon>
        <taxon>Gammaproteobacteria</taxon>
        <taxon>Enterobacterales</taxon>
        <taxon>Enterobacteriaceae</taxon>
        <taxon>Escherichia</taxon>
    </lineage>
</organism>
<keyword evidence="5" id="KW-0472">Membrane</keyword>
<dbReference type="EMBL" id="JAAGYI010000106">
    <property type="protein sequence ID" value="NEM88585.1"/>
    <property type="molecule type" value="Genomic_DNA"/>
</dbReference>
<dbReference type="PROSITE" id="PS00694">
    <property type="entry name" value="ENT_VIR_OMP_1"/>
    <property type="match status" value="1"/>
</dbReference>
<dbReference type="PANTHER" id="PTHR35892:SF2">
    <property type="entry name" value="OUTER MEMBRANE PROTEIN PAGN"/>
    <property type="match status" value="1"/>
</dbReference>
<evidence type="ECO:0000256" key="1">
    <source>
        <dbReference type="ARBA" id="ARBA00004141"/>
    </source>
</evidence>
<name>A0A6D0Y5J0_ECOLX</name>
<dbReference type="GO" id="GO:0044384">
    <property type="term" value="C:host outer membrane"/>
    <property type="evidence" value="ECO:0007669"/>
    <property type="project" value="InterPro"/>
</dbReference>
<evidence type="ECO:0000313" key="6">
    <source>
        <dbReference type="EMBL" id="NEM88585.1"/>
    </source>
</evidence>
<comment type="caution">
    <text evidence="6">The sequence shown here is derived from an EMBL/GenBank/DDBJ whole genome shotgun (WGS) entry which is preliminary data.</text>
</comment>
<dbReference type="InterPro" id="IPR051723">
    <property type="entry name" value="Bact_OM_Invasion-Related"/>
</dbReference>
<dbReference type="PANTHER" id="PTHR35892">
    <property type="entry name" value="OUTER MEMBRANE PROTEIN PAGN-RELATED"/>
    <property type="match status" value="1"/>
</dbReference>
<dbReference type="SUPFAM" id="SSF56925">
    <property type="entry name" value="OMPA-like"/>
    <property type="match status" value="1"/>
</dbReference>
<dbReference type="InterPro" id="IPR000758">
    <property type="entry name" value="Enterovir_OMP"/>
</dbReference>
<keyword evidence="4" id="KW-0732">Signal</keyword>
<accession>A0A6D0Y5J0</accession>
<dbReference type="AlphaFoldDB" id="A0A6D0Y5J0"/>
<comment type="subcellular location">
    <subcellularLocation>
        <location evidence="1">Membrane</location>
        <topology evidence="1">Multi-pass membrane protein</topology>
    </subcellularLocation>
</comment>
<dbReference type="PROSITE" id="PS00695">
    <property type="entry name" value="ENT_VIR_OMP_2"/>
    <property type="match status" value="1"/>
</dbReference>
<dbReference type="Gene3D" id="2.40.160.20">
    <property type="match status" value="1"/>
</dbReference>
<keyword evidence="2" id="KW-1134">Transmembrane beta strand</keyword>
<proteinExistence type="predicted"/>
<reference evidence="6 7" key="1">
    <citation type="submission" date="2020-02" db="EMBL/GenBank/DDBJ databases">
        <authorList>
            <person name="Subbiah M."/>
            <person name="Call D."/>
        </authorList>
    </citation>
    <scope>NUCLEOTIDE SEQUENCE [LARGE SCALE GENOMIC DNA]</scope>
    <source>
        <strain evidence="6 7">8375wC2</strain>
    </source>
</reference>
<dbReference type="InterPro" id="IPR011250">
    <property type="entry name" value="OMP/PagP_B-barrel"/>
</dbReference>
<evidence type="ECO:0000313" key="7">
    <source>
        <dbReference type="Proteomes" id="UP000469708"/>
    </source>
</evidence>
<dbReference type="Pfam" id="PF06316">
    <property type="entry name" value="Ail_Lom"/>
    <property type="match status" value="1"/>
</dbReference>
<dbReference type="RefSeq" id="WP_053294110.1">
    <property type="nucleotide sequence ID" value="NZ_BGBR01000034.1"/>
</dbReference>
<evidence type="ECO:0000256" key="2">
    <source>
        <dbReference type="ARBA" id="ARBA00022452"/>
    </source>
</evidence>
<evidence type="ECO:0000256" key="3">
    <source>
        <dbReference type="ARBA" id="ARBA00022692"/>
    </source>
</evidence>
<evidence type="ECO:0000256" key="4">
    <source>
        <dbReference type="ARBA" id="ARBA00022729"/>
    </source>
</evidence>
<dbReference type="PRINTS" id="PR00316">
    <property type="entry name" value="ENTEROVIROMP"/>
</dbReference>
<dbReference type="GO" id="GO:0016020">
    <property type="term" value="C:membrane"/>
    <property type="evidence" value="ECO:0007669"/>
    <property type="project" value="UniProtKB-SubCell"/>
</dbReference>
<dbReference type="Proteomes" id="UP000469708">
    <property type="component" value="Unassembled WGS sequence"/>
</dbReference>
<gene>
    <name evidence="6" type="ORF">G3V95_24540</name>
</gene>